<dbReference type="InterPro" id="IPR014718">
    <property type="entry name" value="GH-type_carb-bd"/>
</dbReference>
<gene>
    <name evidence="6" type="ORF">SAMN05216262_102155</name>
</gene>
<name>A0A1H7JAX6_9GAMM</name>
<evidence type="ECO:0000256" key="5">
    <source>
        <dbReference type="PIRSR" id="PIRSR016020-1"/>
    </source>
</evidence>
<dbReference type="Gene3D" id="2.70.98.10">
    <property type="match status" value="1"/>
</dbReference>
<protein>
    <recommendedName>
        <fullName evidence="4">Putative glucose-6-phosphate 1-epimerase</fullName>
        <ecNumber evidence="4">5.1.3.15</ecNumber>
    </recommendedName>
</protein>
<dbReference type="InterPro" id="IPR025532">
    <property type="entry name" value="G6P_1-epimerase"/>
</dbReference>
<dbReference type="GO" id="GO:0005975">
    <property type="term" value="P:carbohydrate metabolic process"/>
    <property type="evidence" value="ECO:0007669"/>
    <property type="project" value="InterPro"/>
</dbReference>
<dbReference type="InterPro" id="IPR011013">
    <property type="entry name" value="Gal_mutarotase_sf_dom"/>
</dbReference>
<dbReference type="InterPro" id="IPR008183">
    <property type="entry name" value="Aldose_1/G6P_1-epimerase"/>
</dbReference>
<keyword evidence="3 4" id="KW-0413">Isomerase</keyword>
<dbReference type="GO" id="GO:0030246">
    <property type="term" value="F:carbohydrate binding"/>
    <property type="evidence" value="ECO:0007669"/>
    <property type="project" value="UniProtKB-UniRule"/>
</dbReference>
<dbReference type="EC" id="5.1.3.15" evidence="4"/>
<dbReference type="Proteomes" id="UP000199297">
    <property type="component" value="Unassembled WGS sequence"/>
</dbReference>
<dbReference type="PANTHER" id="PTHR11122:SF13">
    <property type="entry name" value="GLUCOSE-6-PHOSPHATE 1-EPIMERASE"/>
    <property type="match status" value="1"/>
</dbReference>
<evidence type="ECO:0000256" key="1">
    <source>
        <dbReference type="ARBA" id="ARBA00001096"/>
    </source>
</evidence>
<dbReference type="CDD" id="cd09020">
    <property type="entry name" value="D-hex-6-P-epi_like"/>
    <property type="match status" value="1"/>
</dbReference>
<evidence type="ECO:0000256" key="3">
    <source>
        <dbReference type="ARBA" id="ARBA00023235"/>
    </source>
</evidence>
<dbReference type="RefSeq" id="WP_085283675.1">
    <property type="nucleotide sequence ID" value="NZ_FOBI01000002.1"/>
</dbReference>
<keyword evidence="7" id="KW-1185">Reference proteome</keyword>
<reference evidence="7" key="1">
    <citation type="submission" date="2016-10" db="EMBL/GenBank/DDBJ databases">
        <authorList>
            <person name="Varghese N."/>
            <person name="Submissions S."/>
        </authorList>
    </citation>
    <scope>NUCLEOTIDE SEQUENCE [LARGE SCALE GENOMIC DNA]</scope>
    <source>
        <strain evidence="7">CGMCC 1.9127</strain>
    </source>
</reference>
<dbReference type="EMBL" id="FOBI01000002">
    <property type="protein sequence ID" value="SEK70425.1"/>
    <property type="molecule type" value="Genomic_DNA"/>
</dbReference>
<dbReference type="OrthoDB" id="9790727at2"/>
<evidence type="ECO:0000256" key="4">
    <source>
        <dbReference type="PIRNR" id="PIRNR016020"/>
    </source>
</evidence>
<dbReference type="STRING" id="641665.GCA_002104455_01778"/>
<feature type="active site" evidence="5">
    <location>
        <position position="273"/>
    </location>
</feature>
<evidence type="ECO:0000313" key="7">
    <source>
        <dbReference type="Proteomes" id="UP000199297"/>
    </source>
</evidence>
<dbReference type="GO" id="GO:0047938">
    <property type="term" value="F:glucose-6-phosphate 1-epimerase activity"/>
    <property type="evidence" value="ECO:0007669"/>
    <property type="project" value="UniProtKB-UniRule"/>
</dbReference>
<dbReference type="PANTHER" id="PTHR11122">
    <property type="entry name" value="APOSPORY-ASSOCIATED PROTEIN C-RELATED"/>
    <property type="match status" value="1"/>
</dbReference>
<proteinExistence type="inferred from homology"/>
<dbReference type="PIRSF" id="PIRSF016020">
    <property type="entry name" value="PHexose_mutarotase"/>
    <property type="match status" value="1"/>
</dbReference>
<evidence type="ECO:0000256" key="2">
    <source>
        <dbReference type="ARBA" id="ARBA00005866"/>
    </source>
</evidence>
<accession>A0A1H7JAX6</accession>
<organism evidence="6 7">
    <name type="scientific">Colwellia chukchiensis</name>
    <dbReference type="NCBI Taxonomy" id="641665"/>
    <lineage>
        <taxon>Bacteria</taxon>
        <taxon>Pseudomonadati</taxon>
        <taxon>Pseudomonadota</taxon>
        <taxon>Gammaproteobacteria</taxon>
        <taxon>Alteromonadales</taxon>
        <taxon>Colwelliaceae</taxon>
        <taxon>Colwellia</taxon>
    </lineage>
</organism>
<dbReference type="Pfam" id="PF01263">
    <property type="entry name" value="Aldose_epim"/>
    <property type="match status" value="1"/>
</dbReference>
<comment type="similarity">
    <text evidence="2 4">Belongs to the glucose-6-phosphate 1-epimerase family.</text>
</comment>
<dbReference type="AlphaFoldDB" id="A0A1H7JAX6"/>
<feature type="active site" evidence="5">
    <location>
        <position position="169"/>
    </location>
</feature>
<sequence length="299" mass="33852">MPQLLLENEFGRIEQFLLGDGLQALRFVHQKGQGTISLYAGQVLTWQPHAQQPVFWLSKDSAYRQGKAIRGGIPICWPWFGDKVKLADGSIISTSNHGFARQSQWQLDAFTIAAEGVSITLSLRGEQLSKYWPGAFQLRQNLQFSEAFSQQLSITNLSPQPVAYTCALHSYFCVGHAKDTNFSALNHLIFDDKVTGKRQQRSPLVNCQGPIDRIYHREQNQQNNLVIVDHQWQREIAICSDDCQQWVLWNPGVNAQAMTDIHAQGENEFVCLEAANTQWQTLASQATRQISQVVKVNQR</sequence>
<comment type="catalytic activity">
    <reaction evidence="1">
        <text>alpha-D-glucose 6-phosphate = beta-D-glucose 6-phosphate</text>
        <dbReference type="Rhea" id="RHEA:16249"/>
        <dbReference type="ChEBI" id="CHEBI:58225"/>
        <dbReference type="ChEBI" id="CHEBI:58247"/>
        <dbReference type="EC" id="5.1.3.15"/>
    </reaction>
</comment>
<evidence type="ECO:0000313" key="6">
    <source>
        <dbReference type="EMBL" id="SEK70425.1"/>
    </source>
</evidence>
<dbReference type="SUPFAM" id="SSF74650">
    <property type="entry name" value="Galactose mutarotase-like"/>
    <property type="match status" value="1"/>
</dbReference>